<reference evidence="2 3" key="1">
    <citation type="submission" date="2011-10" db="EMBL/GenBank/DDBJ databases">
        <title>The Noncontiguous Finished genome of Thermanaerovibrio velox DSM 12556.</title>
        <authorList>
            <consortium name="US DOE Joint Genome Institute (JGI-PGF)"/>
            <person name="Lucas S."/>
            <person name="Copeland A."/>
            <person name="Lapidus A."/>
            <person name="Glavina del Rio T."/>
            <person name="Dalin E."/>
            <person name="Tice H."/>
            <person name="Bruce D."/>
            <person name="Goodwin L."/>
            <person name="Pitluck S."/>
            <person name="Peters L."/>
            <person name="Mikhailova N."/>
            <person name="Teshima H."/>
            <person name="Kyrpides N."/>
            <person name="Mavromatis K."/>
            <person name="Ivanova N."/>
            <person name="Markowitz V."/>
            <person name="Cheng J.-F."/>
            <person name="Hugenholtz P."/>
            <person name="Woyke T."/>
            <person name="Wu D."/>
            <person name="Spring S."/>
            <person name="Brambilla E.-M."/>
            <person name="Klenk H.-P."/>
            <person name="Eisen J.A."/>
        </authorList>
    </citation>
    <scope>NUCLEOTIDE SEQUENCE [LARGE SCALE GENOMIC DNA]</scope>
    <source>
        <strain evidence="2 3">DSM 12556</strain>
    </source>
</reference>
<proteinExistence type="predicted"/>
<dbReference type="STRING" id="926567.TheveDRAFT_0383"/>
<evidence type="ECO:0008006" key="4">
    <source>
        <dbReference type="Google" id="ProtNLM"/>
    </source>
</evidence>
<evidence type="ECO:0000313" key="3">
    <source>
        <dbReference type="Proteomes" id="UP000005730"/>
    </source>
</evidence>
<dbReference type="eggNOG" id="ENOG50335JP">
    <property type="taxonomic scope" value="Bacteria"/>
</dbReference>
<feature type="transmembrane region" description="Helical" evidence="1">
    <location>
        <begin position="133"/>
        <end position="152"/>
    </location>
</feature>
<accession>H0UPK3</accession>
<keyword evidence="1" id="KW-0812">Transmembrane</keyword>
<evidence type="ECO:0000256" key="1">
    <source>
        <dbReference type="SAM" id="Phobius"/>
    </source>
</evidence>
<dbReference type="Proteomes" id="UP000005730">
    <property type="component" value="Chromosome"/>
</dbReference>
<keyword evidence="1" id="KW-1133">Transmembrane helix</keyword>
<dbReference type="HOGENOM" id="CLU_119491_2_0_0"/>
<dbReference type="Pfam" id="PF20589">
    <property type="entry name" value="DUF6790"/>
    <property type="match status" value="1"/>
</dbReference>
<feature type="transmembrane region" description="Helical" evidence="1">
    <location>
        <begin position="36"/>
        <end position="59"/>
    </location>
</feature>
<name>H0UPK3_9BACT</name>
<dbReference type="InterPro" id="IPR046740">
    <property type="entry name" value="DUF6790"/>
</dbReference>
<keyword evidence="1" id="KW-0472">Membrane</keyword>
<dbReference type="AlphaFoldDB" id="H0UPK3"/>
<organism evidence="2 3">
    <name type="scientific">Thermanaerovibrio velox DSM 12556</name>
    <dbReference type="NCBI Taxonomy" id="926567"/>
    <lineage>
        <taxon>Bacteria</taxon>
        <taxon>Thermotogati</taxon>
        <taxon>Synergistota</taxon>
        <taxon>Synergistia</taxon>
        <taxon>Synergistales</taxon>
        <taxon>Synergistaceae</taxon>
        <taxon>Thermanaerovibrio</taxon>
    </lineage>
</organism>
<gene>
    <name evidence="2" type="ORF">TheveDRAFT_0383</name>
</gene>
<sequence length="160" mass="17486">MVGVFFIGLYLLGLLVGIAAVVKKKPRDAAHVAETLLLYQLVITVALSSLMGFVGHVFMSEKIAAQIGWASNGFQKELGFVSLGIAIAGFMCFWYRGTFWLAVIVIFSTFYLGAAVNHVKEMLLAQNFNPGNVFPAVSDVLIPLTLIACWLLKAKWEGRS</sequence>
<feature type="transmembrane region" description="Helical" evidence="1">
    <location>
        <begin position="80"/>
        <end position="113"/>
    </location>
</feature>
<dbReference type="EMBL" id="CM001377">
    <property type="protein sequence ID" value="EHM09550.1"/>
    <property type="molecule type" value="Genomic_DNA"/>
</dbReference>
<keyword evidence="3" id="KW-1185">Reference proteome</keyword>
<protein>
    <recommendedName>
        <fullName evidence="4">DoxX protein</fullName>
    </recommendedName>
</protein>
<evidence type="ECO:0000313" key="2">
    <source>
        <dbReference type="EMBL" id="EHM09550.1"/>
    </source>
</evidence>